<proteinExistence type="predicted"/>
<evidence type="ECO:0000313" key="2">
    <source>
        <dbReference type="EMBL" id="AFD03142.1"/>
    </source>
</evidence>
<protein>
    <submittedName>
        <fullName evidence="2">Uncharacterized protein</fullName>
    </submittedName>
</protein>
<feature type="transmembrane region" description="Helical" evidence="1">
    <location>
        <begin position="7"/>
        <end position="27"/>
    </location>
</feature>
<name>H9BWH0_9BACT</name>
<dbReference type="AlphaFoldDB" id="H9BWH0"/>
<keyword evidence="1" id="KW-0812">Transmembrane</keyword>
<reference evidence="2" key="1">
    <citation type="submission" date="2011-11" db="EMBL/GenBank/DDBJ databases">
        <title>Construction and analysis of a metagenome of deep-sea sediment.</title>
        <authorList>
            <person name="Huo Y.-Y."/>
            <person name="Cheng H."/>
            <person name="Wu M."/>
        </authorList>
    </citation>
    <scope>NUCLEOTIDE SEQUENCE</scope>
</reference>
<sequence>MERLEGNLIKFVVGLMIVVVSSGIFYYPLQDVTSLKQPTLYPITLGLSIIVSGFIMYYLIKLHGIIFKKSERERFKHQAQQFLEHRSKRFLDFSKKKQKFGYSSLCFNGHHKQCKRARRLQRTGELCECDCHENS</sequence>
<organism evidence="2">
    <name type="scientific">uncultured bacterium W5-77b</name>
    <dbReference type="NCBI Taxonomy" id="1131000"/>
    <lineage>
        <taxon>Bacteria</taxon>
        <taxon>environmental samples</taxon>
    </lineage>
</organism>
<feature type="transmembrane region" description="Helical" evidence="1">
    <location>
        <begin position="39"/>
        <end position="60"/>
    </location>
</feature>
<dbReference type="EMBL" id="JQ085816">
    <property type="protein sequence ID" value="AFD03142.1"/>
    <property type="molecule type" value="Genomic_DNA"/>
</dbReference>
<keyword evidence="1" id="KW-1133">Transmembrane helix</keyword>
<keyword evidence="1" id="KW-0472">Membrane</keyword>
<evidence type="ECO:0000256" key="1">
    <source>
        <dbReference type="SAM" id="Phobius"/>
    </source>
</evidence>
<accession>H9BWH0</accession>